<sequence>MEFLLTSAEVAGQVVDQVTDQVTNQVTDQVADQVTDQVADHAPEGILQRIASLTRDRSRRICLWEPSHWGHWLMNVPVNQVLAVQRPYSQGVESPYLVLFYRSTKVH</sequence>
<evidence type="ECO:0000313" key="1">
    <source>
        <dbReference type="Proteomes" id="UP000813463"/>
    </source>
</evidence>
<organism evidence="1 2">
    <name type="scientific">Spinacia oleracea</name>
    <name type="common">Spinach</name>
    <dbReference type="NCBI Taxonomy" id="3562"/>
    <lineage>
        <taxon>Eukaryota</taxon>
        <taxon>Viridiplantae</taxon>
        <taxon>Streptophyta</taxon>
        <taxon>Embryophyta</taxon>
        <taxon>Tracheophyta</taxon>
        <taxon>Spermatophyta</taxon>
        <taxon>Magnoliopsida</taxon>
        <taxon>eudicotyledons</taxon>
        <taxon>Gunneridae</taxon>
        <taxon>Pentapetalae</taxon>
        <taxon>Caryophyllales</taxon>
        <taxon>Chenopodiaceae</taxon>
        <taxon>Chenopodioideae</taxon>
        <taxon>Anserineae</taxon>
        <taxon>Spinacia</taxon>
    </lineage>
</organism>
<dbReference type="Proteomes" id="UP000813463">
    <property type="component" value="Chromosome 5"/>
</dbReference>
<proteinExistence type="predicted"/>
<protein>
    <submittedName>
        <fullName evidence="2">Uncharacterized protein</fullName>
    </submittedName>
</protein>
<dbReference type="GeneID" id="130461857"/>
<accession>A0ABM3QRS4</accession>
<evidence type="ECO:0000313" key="2">
    <source>
        <dbReference type="RefSeq" id="XP_056686073.1"/>
    </source>
</evidence>
<reference evidence="1" key="1">
    <citation type="journal article" date="2021" name="Nat. Commun.">
        <title>Genomic analyses provide insights into spinach domestication and the genetic basis of agronomic traits.</title>
        <authorList>
            <person name="Cai X."/>
            <person name="Sun X."/>
            <person name="Xu C."/>
            <person name="Sun H."/>
            <person name="Wang X."/>
            <person name="Ge C."/>
            <person name="Zhang Z."/>
            <person name="Wang Q."/>
            <person name="Fei Z."/>
            <person name="Jiao C."/>
            <person name="Wang Q."/>
        </authorList>
    </citation>
    <scope>NUCLEOTIDE SEQUENCE [LARGE SCALE GENOMIC DNA]</scope>
    <source>
        <strain evidence="1">cv. Varoflay</strain>
    </source>
</reference>
<keyword evidence="1" id="KW-1185">Reference proteome</keyword>
<name>A0ABM3QRS4_SPIOL</name>
<dbReference type="RefSeq" id="XP_056686073.1">
    <property type="nucleotide sequence ID" value="XM_056830095.1"/>
</dbReference>
<reference evidence="2" key="2">
    <citation type="submission" date="2025-08" db="UniProtKB">
        <authorList>
            <consortium name="RefSeq"/>
        </authorList>
    </citation>
    <scope>IDENTIFICATION</scope>
    <source>
        <tissue evidence="2">Leaf</tissue>
    </source>
</reference>
<gene>
    <name evidence="2" type="primary">LOC130461857</name>
</gene>